<dbReference type="Gene3D" id="3.30.2130.30">
    <property type="match status" value="1"/>
</dbReference>
<dbReference type="Proteomes" id="UP000001949">
    <property type="component" value="Unassembled WGS sequence"/>
</dbReference>
<reference evidence="1 2" key="1">
    <citation type="journal article" date="2005" name="Science">
        <title>Genome sequence of Theileria parva, a bovine pathogen that transforms lymphocytes.</title>
        <authorList>
            <person name="Gardner M.J."/>
            <person name="Bishop R."/>
            <person name="Shah T."/>
            <person name="de Villiers E.P."/>
            <person name="Carlton J.M."/>
            <person name="Hall N."/>
            <person name="Ren Q."/>
            <person name="Paulsen I.T."/>
            <person name="Pain A."/>
            <person name="Berriman M."/>
            <person name="Wilson R.J.M."/>
            <person name="Sato S."/>
            <person name="Ralph S.A."/>
            <person name="Mann D.J."/>
            <person name="Xiong Z."/>
            <person name="Shallom S.J."/>
            <person name="Weidman J."/>
            <person name="Jiang L."/>
            <person name="Lynn J."/>
            <person name="Weaver B."/>
            <person name="Shoaibi A."/>
            <person name="Domingo A.R."/>
            <person name="Wasawo D."/>
            <person name="Crabtree J."/>
            <person name="Wortman J.R."/>
            <person name="Haas B."/>
            <person name="Angiuoli S.V."/>
            <person name="Creasy T.H."/>
            <person name="Lu C."/>
            <person name="Suh B."/>
            <person name="Silva J.C."/>
            <person name="Utterback T.R."/>
            <person name="Feldblyum T.V."/>
            <person name="Pertea M."/>
            <person name="Allen J."/>
            <person name="Nierman W.C."/>
            <person name="Taracha E.L.N."/>
            <person name="Salzberg S.L."/>
            <person name="White O.R."/>
            <person name="Fitzhugh H.A."/>
            <person name="Morzaria S."/>
            <person name="Venter J.C."/>
            <person name="Fraser C.M."/>
            <person name="Nene V."/>
        </authorList>
    </citation>
    <scope>NUCLEOTIDE SEQUENCE [LARGE SCALE GENOMIC DNA]</scope>
    <source>
        <strain evidence="1 2">Muguga</strain>
    </source>
</reference>
<accession>Q4N112</accession>
<protein>
    <submittedName>
        <fullName evidence="1">Uncharacterized protein</fullName>
    </submittedName>
</protein>
<comment type="caution">
    <text evidence="1">The sequence shown here is derived from an EMBL/GenBank/DDBJ whole genome shotgun (WGS) entry which is preliminary data.</text>
</comment>
<evidence type="ECO:0000313" key="2">
    <source>
        <dbReference type="Proteomes" id="UP000001949"/>
    </source>
</evidence>
<gene>
    <name evidence="1" type="ordered locus">TP04_0744</name>
</gene>
<dbReference type="eggNOG" id="ENOG502SCFS">
    <property type="taxonomic scope" value="Eukaryota"/>
</dbReference>
<keyword evidence="2" id="KW-1185">Reference proteome</keyword>
<dbReference type="AlphaFoldDB" id="Q4N112"/>
<evidence type="ECO:0000313" key="1">
    <source>
        <dbReference type="EMBL" id="EAN32097.1"/>
    </source>
</evidence>
<organism evidence="1 2">
    <name type="scientific">Theileria parva</name>
    <name type="common">East coast fever infection agent</name>
    <dbReference type="NCBI Taxonomy" id="5875"/>
    <lineage>
        <taxon>Eukaryota</taxon>
        <taxon>Sar</taxon>
        <taxon>Alveolata</taxon>
        <taxon>Apicomplexa</taxon>
        <taxon>Aconoidasida</taxon>
        <taxon>Piroplasmida</taxon>
        <taxon>Theileriidae</taxon>
        <taxon>Theileria</taxon>
    </lineage>
</organism>
<dbReference type="KEGG" id="tpv:TP04_0744"/>
<proteinExistence type="predicted"/>
<sequence length="250" mass="28563">MSFVDTLLSTSRLVQRRVKLCTCTGLERQLLNELESLSLKFNLVSRGKSYVDILTGLDTIWSIIQNSRICRQLYIHVLDPFDAENPKHFVNRLNQADWASFIPFSHKLPPPTIKVLSSNSKLYHTGMVRNMVERVINSHCYRYKKMQGDELPSFMKNRGYIPLCPKITVDINNNNCQVLADASGDLSERPWNKLSIMDDRMVSSASSAVIQELITGDALSDSSQTIFFLSLKTKMQFIQIKQIRNLGMLK</sequence>
<dbReference type="VEuPathDB" id="PiroplasmaDB:TpMuguga_04g00744"/>
<dbReference type="InParanoid" id="Q4N112"/>
<name>Q4N112_THEPA</name>
<dbReference type="EMBL" id="AAGK01000004">
    <property type="protein sequence ID" value="EAN32097.1"/>
    <property type="molecule type" value="Genomic_DNA"/>
</dbReference>